<evidence type="ECO:0000313" key="1">
    <source>
        <dbReference type="EMBL" id="GIY44393.1"/>
    </source>
</evidence>
<proteinExistence type="predicted"/>
<gene>
    <name evidence="1" type="ORF">CEXT_20281</name>
</gene>
<dbReference type="AlphaFoldDB" id="A0AAV4TCM0"/>
<evidence type="ECO:0000313" key="2">
    <source>
        <dbReference type="Proteomes" id="UP001054945"/>
    </source>
</evidence>
<name>A0AAV4TCM0_CAEEX</name>
<comment type="caution">
    <text evidence="1">The sequence shown here is derived from an EMBL/GenBank/DDBJ whole genome shotgun (WGS) entry which is preliminary data.</text>
</comment>
<sequence length="104" mass="11950">MPGAIPTNYRVCQVFGLHCRRKLNSVFFKWTNLISFNFRSVRTFPSRQCTSPEAFVNINVFIGTDSLLLVILIHKELVSTIRGDTEIAMLTLMNSNSFLFYLKV</sequence>
<dbReference type="Proteomes" id="UP001054945">
    <property type="component" value="Unassembled WGS sequence"/>
</dbReference>
<dbReference type="EMBL" id="BPLR01011136">
    <property type="protein sequence ID" value="GIY44393.1"/>
    <property type="molecule type" value="Genomic_DNA"/>
</dbReference>
<protein>
    <submittedName>
        <fullName evidence="1">Uncharacterized protein</fullName>
    </submittedName>
</protein>
<accession>A0AAV4TCM0</accession>
<keyword evidence="2" id="KW-1185">Reference proteome</keyword>
<organism evidence="1 2">
    <name type="scientific">Caerostris extrusa</name>
    <name type="common">Bark spider</name>
    <name type="synonym">Caerostris bankana</name>
    <dbReference type="NCBI Taxonomy" id="172846"/>
    <lineage>
        <taxon>Eukaryota</taxon>
        <taxon>Metazoa</taxon>
        <taxon>Ecdysozoa</taxon>
        <taxon>Arthropoda</taxon>
        <taxon>Chelicerata</taxon>
        <taxon>Arachnida</taxon>
        <taxon>Araneae</taxon>
        <taxon>Araneomorphae</taxon>
        <taxon>Entelegynae</taxon>
        <taxon>Araneoidea</taxon>
        <taxon>Araneidae</taxon>
        <taxon>Caerostris</taxon>
    </lineage>
</organism>
<reference evidence="1 2" key="1">
    <citation type="submission" date="2021-06" db="EMBL/GenBank/DDBJ databases">
        <title>Caerostris extrusa draft genome.</title>
        <authorList>
            <person name="Kono N."/>
            <person name="Arakawa K."/>
        </authorList>
    </citation>
    <scope>NUCLEOTIDE SEQUENCE [LARGE SCALE GENOMIC DNA]</scope>
</reference>